<keyword evidence="5 14" id="KW-0235">DNA replication</keyword>
<evidence type="ECO:0000313" key="17">
    <source>
        <dbReference type="EMBL" id="KZX15772.1"/>
    </source>
</evidence>
<dbReference type="Pfam" id="PF04675">
    <property type="entry name" value="DNA_ligase_A_N"/>
    <property type="match status" value="1"/>
</dbReference>
<dbReference type="Gene3D" id="2.40.50.140">
    <property type="entry name" value="Nucleic acid-binding proteins"/>
    <property type="match status" value="1"/>
</dbReference>
<evidence type="ECO:0000256" key="3">
    <source>
        <dbReference type="ARBA" id="ARBA00022598"/>
    </source>
</evidence>
<dbReference type="GO" id="GO:0046872">
    <property type="term" value="F:metal ion binding"/>
    <property type="evidence" value="ECO:0007669"/>
    <property type="project" value="UniProtKB-KW"/>
</dbReference>
<dbReference type="InterPro" id="IPR000977">
    <property type="entry name" value="DNA_ligase_ATP-dep"/>
</dbReference>
<comment type="caution">
    <text evidence="17">The sequence shown here is derived from an EMBL/GenBank/DDBJ whole genome shotgun (WGS) entry which is preliminary data.</text>
</comment>
<comment type="function">
    <text evidence="14">DNA ligase that seals nicks in double-stranded DNA during DNA replication, DNA recombination and DNA repair.</text>
</comment>
<comment type="similarity">
    <text evidence="1 14 15">Belongs to the ATP-dependent DNA ligase family.</text>
</comment>
<protein>
    <recommendedName>
        <fullName evidence="2 14">DNA ligase</fullName>
        <ecNumber evidence="14">6.5.1.1</ecNumber>
    </recommendedName>
    <alternativeName>
        <fullName evidence="14">Polydeoxyribonucleotide synthase [ATP]</fullName>
    </alternativeName>
</protein>
<dbReference type="PROSITE" id="PS00697">
    <property type="entry name" value="DNA_LIGASE_A1"/>
    <property type="match status" value="1"/>
</dbReference>
<dbReference type="PANTHER" id="PTHR45674">
    <property type="entry name" value="DNA LIGASE 1/3 FAMILY MEMBER"/>
    <property type="match status" value="1"/>
</dbReference>
<dbReference type="SUPFAM" id="SSF56091">
    <property type="entry name" value="DNA ligase/mRNA capping enzyme, catalytic domain"/>
    <property type="match status" value="1"/>
</dbReference>
<dbReference type="OrthoDB" id="31274at2157"/>
<evidence type="ECO:0000256" key="14">
    <source>
        <dbReference type="HAMAP-Rule" id="MF_00407"/>
    </source>
</evidence>
<dbReference type="GO" id="GO:0005524">
    <property type="term" value="F:ATP binding"/>
    <property type="evidence" value="ECO:0007669"/>
    <property type="project" value="UniProtKB-UniRule"/>
</dbReference>
<feature type="binding site" evidence="14">
    <location>
        <position position="419"/>
    </location>
    <ligand>
        <name>ATP</name>
        <dbReference type="ChEBI" id="CHEBI:30616"/>
    </ligand>
</feature>
<feature type="binding site" evidence="14">
    <location>
        <position position="413"/>
    </location>
    <ligand>
        <name>ATP</name>
        <dbReference type="ChEBI" id="CHEBI:30616"/>
    </ligand>
</feature>
<organism evidence="17 18">
    <name type="scientific">Methanobrevibacter cuticularis</name>
    <dbReference type="NCBI Taxonomy" id="47311"/>
    <lineage>
        <taxon>Archaea</taxon>
        <taxon>Methanobacteriati</taxon>
        <taxon>Methanobacteriota</taxon>
        <taxon>Methanomada group</taxon>
        <taxon>Methanobacteria</taxon>
        <taxon>Methanobacteriales</taxon>
        <taxon>Methanobacteriaceae</taxon>
        <taxon>Methanobrevibacter</taxon>
    </lineage>
</organism>
<dbReference type="RefSeq" id="WP_067259853.1">
    <property type="nucleotide sequence ID" value="NZ_LWMW01000108.1"/>
</dbReference>
<comment type="catalytic activity">
    <reaction evidence="14">
        <text>ATP + (deoxyribonucleotide)n-3'-hydroxyl + 5'-phospho-(deoxyribonucleotide)m = (deoxyribonucleotide)n+m + AMP + diphosphate.</text>
        <dbReference type="EC" id="6.5.1.1"/>
    </reaction>
</comment>
<dbReference type="GO" id="GO:0006281">
    <property type="term" value="P:DNA repair"/>
    <property type="evidence" value="ECO:0007669"/>
    <property type="project" value="UniProtKB-UniRule"/>
</dbReference>
<reference evidence="17 18" key="1">
    <citation type="submission" date="2016-04" db="EMBL/GenBank/DDBJ databases">
        <title>Genome sequence of Methanobrevibacter cuticularis DSM 11139.</title>
        <authorList>
            <person name="Poehlein A."/>
            <person name="Seedorf H."/>
            <person name="Daniel R."/>
        </authorList>
    </citation>
    <scope>NUCLEOTIDE SEQUENCE [LARGE SCALE GENOMIC DNA]</scope>
    <source>
        <strain evidence="17 18">DSM 11139</strain>
    </source>
</reference>
<comment type="cofactor">
    <cofactor evidence="14">
        <name>Mg(2+)</name>
        <dbReference type="ChEBI" id="CHEBI:18420"/>
    </cofactor>
</comment>
<evidence type="ECO:0000256" key="4">
    <source>
        <dbReference type="ARBA" id="ARBA00022618"/>
    </source>
</evidence>
<dbReference type="InterPro" id="IPR012340">
    <property type="entry name" value="NA-bd_OB-fold"/>
</dbReference>
<dbReference type="InterPro" id="IPR012310">
    <property type="entry name" value="DNA_ligase_ATP-dep_cent"/>
</dbReference>
<evidence type="ECO:0000256" key="7">
    <source>
        <dbReference type="ARBA" id="ARBA00022741"/>
    </source>
</evidence>
<dbReference type="CDD" id="cd07901">
    <property type="entry name" value="Adenylation_DNA_ligase_Arch_LigB"/>
    <property type="match status" value="1"/>
</dbReference>
<feature type="binding site" evidence="14">
    <location>
        <position position="298"/>
    </location>
    <ligand>
        <name>ATP</name>
        <dbReference type="ChEBI" id="CHEBI:30616"/>
    </ligand>
</feature>
<dbReference type="SUPFAM" id="SSF117018">
    <property type="entry name" value="ATP-dependent DNA ligase DNA-binding domain"/>
    <property type="match status" value="1"/>
</dbReference>
<keyword evidence="7 14" id="KW-0547">Nucleotide-binding</keyword>
<feature type="binding site" evidence="14">
    <location>
        <position position="253"/>
    </location>
    <ligand>
        <name>ATP</name>
        <dbReference type="ChEBI" id="CHEBI:30616"/>
    </ligand>
</feature>
<dbReference type="PROSITE" id="PS00333">
    <property type="entry name" value="DNA_LIGASE_A2"/>
    <property type="match status" value="1"/>
</dbReference>
<evidence type="ECO:0000313" key="18">
    <source>
        <dbReference type="Proteomes" id="UP000077275"/>
    </source>
</evidence>
<dbReference type="STRING" id="47311.MBCUT_12750"/>
<keyword evidence="18" id="KW-1185">Reference proteome</keyword>
<evidence type="ECO:0000256" key="9">
    <source>
        <dbReference type="ARBA" id="ARBA00022840"/>
    </source>
</evidence>
<evidence type="ECO:0000256" key="1">
    <source>
        <dbReference type="ARBA" id="ARBA00007572"/>
    </source>
</evidence>
<dbReference type="Pfam" id="PF01068">
    <property type="entry name" value="DNA_ligase_A_M"/>
    <property type="match status" value="1"/>
</dbReference>
<dbReference type="GO" id="GO:0071897">
    <property type="term" value="P:DNA biosynthetic process"/>
    <property type="evidence" value="ECO:0007669"/>
    <property type="project" value="InterPro"/>
</dbReference>
<dbReference type="EC" id="6.5.1.1" evidence="14"/>
<name>A0A166DMY6_9EURY</name>
<feature type="binding site" evidence="14">
    <location>
        <position position="337"/>
    </location>
    <ligand>
        <name>ATP</name>
        <dbReference type="ChEBI" id="CHEBI:30616"/>
    </ligand>
</feature>
<evidence type="ECO:0000256" key="5">
    <source>
        <dbReference type="ARBA" id="ARBA00022705"/>
    </source>
</evidence>
<evidence type="ECO:0000256" key="12">
    <source>
        <dbReference type="ARBA" id="ARBA00023204"/>
    </source>
</evidence>
<feature type="binding site" evidence="14">
    <location>
        <position position="246"/>
    </location>
    <ligand>
        <name>ATP</name>
        <dbReference type="ChEBI" id="CHEBI:30616"/>
    </ligand>
</feature>
<dbReference type="GO" id="GO:0051301">
    <property type="term" value="P:cell division"/>
    <property type="evidence" value="ECO:0007669"/>
    <property type="project" value="UniProtKB-KW"/>
</dbReference>
<dbReference type="GO" id="GO:0006273">
    <property type="term" value="P:lagging strand elongation"/>
    <property type="evidence" value="ECO:0007669"/>
    <property type="project" value="TreeGrafter"/>
</dbReference>
<evidence type="ECO:0000256" key="13">
    <source>
        <dbReference type="ARBA" id="ARBA00023306"/>
    </source>
</evidence>
<dbReference type="EMBL" id="LWMW01000108">
    <property type="protein sequence ID" value="KZX15772.1"/>
    <property type="molecule type" value="Genomic_DNA"/>
</dbReference>
<evidence type="ECO:0000256" key="2">
    <source>
        <dbReference type="ARBA" id="ARBA00013308"/>
    </source>
</evidence>
<evidence type="ECO:0000259" key="16">
    <source>
        <dbReference type="PROSITE" id="PS50160"/>
    </source>
</evidence>
<keyword evidence="8 14" id="KW-0227">DNA damage</keyword>
<dbReference type="Proteomes" id="UP000077275">
    <property type="component" value="Unassembled WGS sequence"/>
</dbReference>
<feature type="binding site" evidence="14">
    <location>
        <position position="268"/>
    </location>
    <ligand>
        <name>ATP</name>
        <dbReference type="ChEBI" id="CHEBI:30616"/>
    </ligand>
</feature>
<feature type="active site" description="N6-AMP-lysine intermediate" evidence="14">
    <location>
        <position position="248"/>
    </location>
</feature>
<evidence type="ECO:0000256" key="6">
    <source>
        <dbReference type="ARBA" id="ARBA00022723"/>
    </source>
</evidence>
<evidence type="ECO:0000256" key="8">
    <source>
        <dbReference type="ARBA" id="ARBA00022763"/>
    </source>
</evidence>
<keyword evidence="12 14" id="KW-0234">DNA repair</keyword>
<dbReference type="Pfam" id="PF04679">
    <property type="entry name" value="DNA_ligase_A_C"/>
    <property type="match status" value="1"/>
</dbReference>
<accession>A0A166DMY6</accession>
<dbReference type="HAMAP" id="MF_00407">
    <property type="entry name" value="DNA_ligase"/>
    <property type="match status" value="1"/>
</dbReference>
<dbReference type="PANTHER" id="PTHR45674:SF7">
    <property type="entry name" value="DNA LIGASE"/>
    <property type="match status" value="1"/>
</dbReference>
<keyword evidence="4 14" id="KW-0132">Cell division</keyword>
<evidence type="ECO:0000256" key="11">
    <source>
        <dbReference type="ARBA" id="ARBA00023172"/>
    </source>
</evidence>
<dbReference type="GO" id="GO:0003677">
    <property type="term" value="F:DNA binding"/>
    <property type="evidence" value="ECO:0007669"/>
    <property type="project" value="InterPro"/>
</dbReference>
<dbReference type="InterPro" id="IPR012308">
    <property type="entry name" value="DNA_ligase_ATP-dep_N"/>
</dbReference>
<proteinExistence type="inferred from homology"/>
<dbReference type="InterPro" id="IPR050191">
    <property type="entry name" value="ATP-dep_DNA_ligase"/>
</dbReference>
<dbReference type="GO" id="GO:0003910">
    <property type="term" value="F:DNA ligase (ATP) activity"/>
    <property type="evidence" value="ECO:0007669"/>
    <property type="project" value="UniProtKB-UniRule"/>
</dbReference>
<keyword evidence="9 14" id="KW-0067">ATP-binding</keyword>
<keyword evidence="10 14" id="KW-0460">Magnesium</keyword>
<dbReference type="InterPro" id="IPR036599">
    <property type="entry name" value="DNA_ligase_N_sf"/>
</dbReference>
<keyword evidence="6 14" id="KW-0479">Metal-binding</keyword>
<dbReference type="GO" id="GO:0006310">
    <property type="term" value="P:DNA recombination"/>
    <property type="evidence" value="ECO:0007669"/>
    <property type="project" value="UniProtKB-UniRule"/>
</dbReference>
<evidence type="ECO:0000256" key="15">
    <source>
        <dbReference type="RuleBase" id="RU004196"/>
    </source>
</evidence>
<keyword evidence="11 14" id="KW-0233">DNA recombination</keyword>
<dbReference type="InterPro" id="IPR022865">
    <property type="entry name" value="DNA_ligae_ATP-dep_bac/arc"/>
</dbReference>
<dbReference type="PROSITE" id="PS50160">
    <property type="entry name" value="DNA_LIGASE_A3"/>
    <property type="match status" value="1"/>
</dbReference>
<keyword evidence="3 14" id="KW-0436">Ligase</keyword>
<dbReference type="InterPro" id="IPR012309">
    <property type="entry name" value="DNA_ligase_ATP-dep_C"/>
</dbReference>
<gene>
    <name evidence="17" type="primary">ligB</name>
    <name evidence="14" type="synonym">lig</name>
    <name evidence="17" type="ORF">MBCUT_12750</name>
</gene>
<dbReference type="NCBIfam" id="TIGR00574">
    <property type="entry name" value="dnl1"/>
    <property type="match status" value="1"/>
</dbReference>
<dbReference type="PATRIC" id="fig|47311.3.peg.1397"/>
<keyword evidence="13 14" id="KW-0131">Cell cycle</keyword>
<dbReference type="Gene3D" id="1.10.3260.10">
    <property type="entry name" value="DNA ligase, ATP-dependent, N-terminal domain"/>
    <property type="match status" value="1"/>
</dbReference>
<dbReference type="FunFam" id="1.10.3260.10:FF:000007">
    <property type="entry name" value="DNA ligase"/>
    <property type="match status" value="1"/>
</dbReference>
<dbReference type="SUPFAM" id="SSF50249">
    <property type="entry name" value="Nucleic acid-binding proteins"/>
    <property type="match status" value="1"/>
</dbReference>
<dbReference type="AlphaFoldDB" id="A0A166DMY6"/>
<feature type="domain" description="ATP-dependent DNA ligase family profile" evidence="16">
    <location>
        <begin position="325"/>
        <end position="454"/>
    </location>
</feature>
<dbReference type="InterPro" id="IPR016059">
    <property type="entry name" value="DNA_ligase_ATP-dep_CS"/>
</dbReference>
<evidence type="ECO:0000256" key="10">
    <source>
        <dbReference type="ARBA" id="ARBA00022842"/>
    </source>
</evidence>
<dbReference type="Gene3D" id="3.30.470.30">
    <property type="entry name" value="DNA ligase/mRNA capping enzyme"/>
    <property type="match status" value="1"/>
</dbReference>
<sequence length="549" mass="61655">MKYQEIVDVYEALAATTKRLEKTDILADFFSKVDSETLPKVVLMSLGIVFPTWSEEEQGLGDKLLMKAIADVVGVSTSSVEDQVREQGDIGAAAEKLYESKSQTTFFSKQLTIDFVFNNLRKLTKISGSRSTSRKIAIVLELLSSATATEAKYISRTIIEELRIGVGEGIVRDGISNAFNIDKPVTERAHMLTNDLGLIAEVAKNEGEDGLKKLSLTPGRPVKPMLAQLADGINSSILEMGGAICEVKYDGIRVQIHKKGEELKIFTRRLDDITLAIPEMDRYIQKAFPDEDFIAEGEMIATKDNKPISFQNILQRVRRKYNIEKAIENTPLNLYLFDLLYFKEPMLDEPLSFRRNKLESILTTSEKIHLSEMTKVDESNLEDATNLFNTAIGEGNEGIMIKNPNEPYIPGIRGKKMLKFKAEPETLDVVVVGGTYGVGKRANFIGSYLVALRDADDQLKTLVYVATGLDDDTLATLTELMQKYKIRDKGTKIEVEPKIILEIAYSEIVKSPEYEAKYSLRFPVVKRIRNDKGINDIDTVERLKSMYKE</sequence>